<dbReference type="PROSITE" id="PS51257">
    <property type="entry name" value="PROKAR_LIPOPROTEIN"/>
    <property type="match status" value="1"/>
</dbReference>
<name>A0A3G8MDD3_9HYPH</name>
<geneLocation type="plasmid" evidence="11">
    <name>pgw6_1</name>
</geneLocation>
<dbReference type="EMBL" id="CP034087">
    <property type="protein sequence ID" value="AZG78838.1"/>
    <property type="molecule type" value="Genomic_DNA"/>
</dbReference>
<proteinExistence type="inferred from homology"/>
<dbReference type="AlphaFoldDB" id="A0A3G8MDD3"/>
<keyword evidence="5" id="KW-0812">Transmembrane</keyword>
<dbReference type="InterPro" id="IPR003423">
    <property type="entry name" value="OMP_efflux"/>
</dbReference>
<comment type="subcellular location">
    <subcellularLocation>
        <location evidence="1">Cell outer membrane</location>
    </subcellularLocation>
</comment>
<keyword evidence="9" id="KW-0732">Signal</keyword>
<protein>
    <submittedName>
        <fullName evidence="10">TolC family protein</fullName>
    </submittedName>
</protein>
<dbReference type="SUPFAM" id="SSF56954">
    <property type="entry name" value="Outer membrane efflux proteins (OEP)"/>
    <property type="match status" value="1"/>
</dbReference>
<feature type="signal peptide" evidence="9">
    <location>
        <begin position="1"/>
        <end position="29"/>
    </location>
</feature>
<keyword evidence="7" id="KW-0998">Cell outer membrane</keyword>
<evidence type="ECO:0000313" key="10">
    <source>
        <dbReference type="EMBL" id="AZG78838.1"/>
    </source>
</evidence>
<reference evidence="10 11" key="1">
    <citation type="submission" date="2018-11" db="EMBL/GenBank/DDBJ databases">
        <title>Genome squencing of methanotrophic bacteria isolated from alkaline groundwater in Korea.</title>
        <authorList>
            <person name="Nguyen L.N."/>
        </authorList>
    </citation>
    <scope>NUCLEOTIDE SEQUENCE [LARGE SCALE GENOMIC DNA]</scope>
    <source>
        <strain evidence="10 11">GW6</strain>
        <plasmid evidence="11">pgw6_1</plasmid>
    </source>
</reference>
<keyword evidence="3" id="KW-0813">Transport</keyword>
<evidence type="ECO:0000256" key="7">
    <source>
        <dbReference type="ARBA" id="ARBA00023237"/>
    </source>
</evidence>
<organism evidence="10 11">
    <name type="scientific">Methylocystis rosea</name>
    <dbReference type="NCBI Taxonomy" id="173366"/>
    <lineage>
        <taxon>Bacteria</taxon>
        <taxon>Pseudomonadati</taxon>
        <taxon>Pseudomonadota</taxon>
        <taxon>Alphaproteobacteria</taxon>
        <taxon>Hyphomicrobiales</taxon>
        <taxon>Methylocystaceae</taxon>
        <taxon>Methylocystis</taxon>
    </lineage>
</organism>
<feature type="coiled-coil region" evidence="8">
    <location>
        <begin position="221"/>
        <end position="248"/>
    </location>
</feature>
<evidence type="ECO:0000256" key="2">
    <source>
        <dbReference type="ARBA" id="ARBA00007613"/>
    </source>
</evidence>
<dbReference type="Proteomes" id="UP000273982">
    <property type="component" value="Plasmid pGW6_1"/>
</dbReference>
<dbReference type="GO" id="GO:0015562">
    <property type="term" value="F:efflux transmembrane transporter activity"/>
    <property type="evidence" value="ECO:0007669"/>
    <property type="project" value="InterPro"/>
</dbReference>
<dbReference type="PANTHER" id="PTHR30026:SF20">
    <property type="entry name" value="OUTER MEMBRANE PROTEIN TOLC"/>
    <property type="match status" value="1"/>
</dbReference>
<dbReference type="KEGG" id="mros:EHO51_18570"/>
<dbReference type="PANTHER" id="PTHR30026">
    <property type="entry name" value="OUTER MEMBRANE PROTEIN TOLC"/>
    <property type="match status" value="1"/>
</dbReference>
<keyword evidence="10" id="KW-0614">Plasmid</keyword>
<evidence type="ECO:0000256" key="9">
    <source>
        <dbReference type="SAM" id="SignalP"/>
    </source>
</evidence>
<accession>A0A3G8MDD3</accession>
<sequence>MLSKRPRDLILRACLSMATALGLSGCALTPPGTTEEQAKLSEVSERFEPPIEARELPALPAVANWRDVLHRAFLANGELESAYFEWKAALARVDRDATWPNTNLMFGYRYLFSRDQMKTWDRMTLSGSFMPSTTLQLPIKTWTAGKVALEAARAASERFRTVKFELQRKVLTAYLDLALAREKVRIERDNVNLLKLLTSSAAARSQAGAPLQDMLKAQTNWELAKNNLLNLEAEVRSARSKLNGLLARDAEEPLNLPPTLPAARPVIGNDARLIEVAVDQNPELAALARQVAGRKDAIELARLEFLPDLVPAGSITGNIERAAEMFVMVPTRIPAILAMIRDTEAMARSTEAVLRQTERDRAASFVANLYFMRNAERQTSFYRRRVVPVVEQLINSSREAYAAGSVQFADLIDSQRTYISVRVLVAEARIEREKRLAELEALAGVDIETLGRPEMAPPEPPEQASRQ</sequence>
<evidence type="ECO:0000313" key="11">
    <source>
        <dbReference type="Proteomes" id="UP000273982"/>
    </source>
</evidence>
<dbReference type="Gene3D" id="1.20.1600.10">
    <property type="entry name" value="Outer membrane efflux proteins (OEP)"/>
    <property type="match status" value="1"/>
</dbReference>
<dbReference type="GO" id="GO:1990281">
    <property type="term" value="C:efflux pump complex"/>
    <property type="evidence" value="ECO:0007669"/>
    <property type="project" value="TreeGrafter"/>
</dbReference>
<evidence type="ECO:0000256" key="8">
    <source>
        <dbReference type="SAM" id="Coils"/>
    </source>
</evidence>
<evidence type="ECO:0000256" key="6">
    <source>
        <dbReference type="ARBA" id="ARBA00023136"/>
    </source>
</evidence>
<evidence type="ECO:0000256" key="3">
    <source>
        <dbReference type="ARBA" id="ARBA00022448"/>
    </source>
</evidence>
<keyword evidence="6" id="KW-0472">Membrane</keyword>
<evidence type="ECO:0000256" key="4">
    <source>
        <dbReference type="ARBA" id="ARBA00022452"/>
    </source>
</evidence>
<feature type="chain" id="PRO_5018322563" evidence="9">
    <location>
        <begin position="30"/>
        <end position="467"/>
    </location>
</feature>
<gene>
    <name evidence="10" type="ORF">EHO51_18570</name>
</gene>
<comment type="similarity">
    <text evidence="2">Belongs to the outer membrane factor (OMF) (TC 1.B.17) family.</text>
</comment>
<dbReference type="Pfam" id="PF02321">
    <property type="entry name" value="OEP"/>
    <property type="match status" value="1"/>
</dbReference>
<keyword evidence="4" id="KW-1134">Transmembrane beta strand</keyword>
<dbReference type="InterPro" id="IPR051906">
    <property type="entry name" value="TolC-like"/>
</dbReference>
<evidence type="ECO:0000256" key="5">
    <source>
        <dbReference type="ARBA" id="ARBA00022692"/>
    </source>
</evidence>
<dbReference type="GO" id="GO:0015288">
    <property type="term" value="F:porin activity"/>
    <property type="evidence" value="ECO:0007669"/>
    <property type="project" value="TreeGrafter"/>
</dbReference>
<evidence type="ECO:0000256" key="1">
    <source>
        <dbReference type="ARBA" id="ARBA00004442"/>
    </source>
</evidence>
<keyword evidence="8" id="KW-0175">Coiled coil</keyword>
<dbReference type="GO" id="GO:0009279">
    <property type="term" value="C:cell outer membrane"/>
    <property type="evidence" value="ECO:0007669"/>
    <property type="project" value="UniProtKB-SubCell"/>
</dbReference>